<proteinExistence type="predicted"/>
<dbReference type="Gene3D" id="3.40.390.10">
    <property type="entry name" value="Collagenase (Catalytic Domain)"/>
    <property type="match status" value="1"/>
</dbReference>
<sequence>MIKTVHKKCFNQIKVLFSTVLVILSTYLPTFTYPHEIYSYPIRWYTKITEDGKTKLYLKANKDYLEQPFLETYTSSLSNWNNAWSANANYNIHSVSHIKCIDTTYSNANLFFCSASKEWWQQLFNYSYQQYEYVALTENYNIYGTKIDSSTVSSVDRNIGKSIIYLSPYVTSTAYNFIQRRGILMHEMGHAIGLGHPNGTDSRNPYSAQTYGSIMDNYFNEDYPSIHDVYDIEIMYNFNCRY</sequence>
<dbReference type="InterPro" id="IPR024079">
    <property type="entry name" value="MetalloPept_cat_dom_sf"/>
</dbReference>
<protein>
    <recommendedName>
        <fullName evidence="3">Peptidase metallopeptidase domain-containing protein</fullName>
    </recommendedName>
</protein>
<reference evidence="1 2" key="1">
    <citation type="submission" date="2021-02" db="EMBL/GenBank/DDBJ databases">
        <title>Nitrogen-fixing ability and nitrogen fixation related genes of thermophilic fermentative bacteria in the genus Caldicellulosiruptor.</title>
        <authorList>
            <person name="Chen Y."/>
            <person name="Nishihara A."/>
            <person name="Haruta S."/>
        </authorList>
    </citation>
    <scope>NUCLEOTIDE SEQUENCE [LARGE SCALE GENOMIC DNA]</scope>
    <source>
        <strain evidence="1 2">YA01</strain>
    </source>
</reference>
<keyword evidence="2" id="KW-1185">Reference proteome</keyword>
<organism evidence="1 2">
    <name type="scientific">Caldicellulosiruptor diazotrophicus</name>
    <dbReference type="NCBI Taxonomy" id="2806205"/>
    <lineage>
        <taxon>Bacteria</taxon>
        <taxon>Bacillati</taxon>
        <taxon>Bacillota</taxon>
        <taxon>Bacillota incertae sedis</taxon>
        <taxon>Caldicellulosiruptorales</taxon>
        <taxon>Caldicellulosiruptoraceae</taxon>
        <taxon>Caldicellulosiruptor</taxon>
    </lineage>
</organism>
<dbReference type="Proteomes" id="UP000663623">
    <property type="component" value="Chromosome"/>
</dbReference>
<evidence type="ECO:0000313" key="1">
    <source>
        <dbReference type="EMBL" id="BCS81580.1"/>
    </source>
</evidence>
<evidence type="ECO:0008006" key="3">
    <source>
        <dbReference type="Google" id="ProtNLM"/>
    </source>
</evidence>
<evidence type="ECO:0000313" key="2">
    <source>
        <dbReference type="Proteomes" id="UP000663623"/>
    </source>
</evidence>
<dbReference type="SUPFAM" id="SSF55486">
    <property type="entry name" value="Metalloproteases ('zincins'), catalytic domain"/>
    <property type="match status" value="1"/>
</dbReference>
<gene>
    <name evidence="1" type="ORF">CaldiYA01_15400</name>
</gene>
<name>A0ABN6E7Z2_9FIRM</name>
<dbReference type="RefSeq" id="WP_207178443.1">
    <property type="nucleotide sequence ID" value="NZ_AP024480.1"/>
</dbReference>
<accession>A0ABN6E7Z2</accession>
<dbReference type="EMBL" id="AP024480">
    <property type="protein sequence ID" value="BCS81580.1"/>
    <property type="molecule type" value="Genomic_DNA"/>
</dbReference>